<evidence type="ECO:0000313" key="3">
    <source>
        <dbReference type="Proteomes" id="UP000006055"/>
    </source>
</evidence>
<gene>
    <name evidence="2" type="ordered locus">Desti_3963</name>
</gene>
<feature type="transmembrane region" description="Helical" evidence="1">
    <location>
        <begin position="77"/>
        <end position="99"/>
    </location>
</feature>
<name>I4CAL4_DESTA</name>
<dbReference type="eggNOG" id="COG0348">
    <property type="taxonomic scope" value="Bacteria"/>
</dbReference>
<dbReference type="AlphaFoldDB" id="I4CAL4"/>
<sequence>MVLRLIPFVIASVLLSAHFLREGNIGLMLVSILVPLFLLIRRRWILIALQLWSYLAAIIWMNTMIDLVQQRMMAGRSWGTAVIILGSVSLFTIFAGALLNSRVLEEKFPRSRASR</sequence>
<proteinExistence type="predicted"/>
<protein>
    <submittedName>
        <fullName evidence="2">Uncharacterized protein</fullName>
    </submittedName>
</protein>
<organism evidence="2 3">
    <name type="scientific">Desulfomonile tiedjei (strain ATCC 49306 / DSM 6799 / DCB-1)</name>
    <dbReference type="NCBI Taxonomy" id="706587"/>
    <lineage>
        <taxon>Bacteria</taxon>
        <taxon>Pseudomonadati</taxon>
        <taxon>Thermodesulfobacteriota</taxon>
        <taxon>Desulfomonilia</taxon>
        <taxon>Desulfomonilales</taxon>
        <taxon>Desulfomonilaceae</taxon>
        <taxon>Desulfomonile</taxon>
    </lineage>
</organism>
<dbReference type="KEGG" id="dti:Desti_3963"/>
<accession>I4CAL4</accession>
<keyword evidence="1" id="KW-0812">Transmembrane</keyword>
<dbReference type="RefSeq" id="WP_014811731.1">
    <property type="nucleotide sequence ID" value="NC_018025.1"/>
</dbReference>
<dbReference type="STRING" id="706587.Desti_3963"/>
<dbReference type="Proteomes" id="UP000006055">
    <property type="component" value="Chromosome"/>
</dbReference>
<evidence type="ECO:0000313" key="2">
    <source>
        <dbReference type="EMBL" id="AFM26605.1"/>
    </source>
</evidence>
<feature type="transmembrane region" description="Helical" evidence="1">
    <location>
        <begin position="43"/>
        <end position="65"/>
    </location>
</feature>
<keyword evidence="3" id="KW-1185">Reference proteome</keyword>
<dbReference type="HOGENOM" id="CLU_168259_0_0_7"/>
<keyword evidence="1" id="KW-1133">Transmembrane helix</keyword>
<reference evidence="3" key="1">
    <citation type="submission" date="2012-06" db="EMBL/GenBank/DDBJ databases">
        <title>Complete sequence of chromosome of Desulfomonile tiedjei DSM 6799.</title>
        <authorList>
            <person name="Lucas S."/>
            <person name="Copeland A."/>
            <person name="Lapidus A."/>
            <person name="Glavina del Rio T."/>
            <person name="Dalin E."/>
            <person name="Tice H."/>
            <person name="Bruce D."/>
            <person name="Goodwin L."/>
            <person name="Pitluck S."/>
            <person name="Peters L."/>
            <person name="Ovchinnikova G."/>
            <person name="Zeytun A."/>
            <person name="Lu M."/>
            <person name="Kyrpides N."/>
            <person name="Mavromatis K."/>
            <person name="Ivanova N."/>
            <person name="Brettin T."/>
            <person name="Detter J.C."/>
            <person name="Han C."/>
            <person name="Larimer F."/>
            <person name="Land M."/>
            <person name="Hauser L."/>
            <person name="Markowitz V."/>
            <person name="Cheng J.-F."/>
            <person name="Hugenholtz P."/>
            <person name="Woyke T."/>
            <person name="Wu D."/>
            <person name="Spring S."/>
            <person name="Schroeder M."/>
            <person name="Brambilla E."/>
            <person name="Klenk H.-P."/>
            <person name="Eisen J.A."/>
        </authorList>
    </citation>
    <scope>NUCLEOTIDE SEQUENCE [LARGE SCALE GENOMIC DNA]</scope>
    <source>
        <strain evidence="3">ATCC 49306 / DSM 6799 / DCB-1</strain>
    </source>
</reference>
<keyword evidence="1" id="KW-0472">Membrane</keyword>
<dbReference type="OrthoDB" id="9784262at2"/>
<evidence type="ECO:0000256" key="1">
    <source>
        <dbReference type="SAM" id="Phobius"/>
    </source>
</evidence>
<dbReference type="EMBL" id="CP003360">
    <property type="protein sequence ID" value="AFM26605.1"/>
    <property type="molecule type" value="Genomic_DNA"/>
</dbReference>